<keyword evidence="5" id="KW-1185">Reference proteome</keyword>
<dbReference type="Pfam" id="PF00437">
    <property type="entry name" value="T2SSE"/>
    <property type="match status" value="1"/>
</dbReference>
<evidence type="ECO:0000256" key="2">
    <source>
        <dbReference type="ARBA" id="ARBA00022840"/>
    </source>
</evidence>
<feature type="domain" description="AAA+ ATPase" evidence="3">
    <location>
        <begin position="162"/>
        <end position="317"/>
    </location>
</feature>
<dbReference type="CDD" id="cd01130">
    <property type="entry name" value="VirB11-like_ATPase"/>
    <property type="match status" value="1"/>
</dbReference>
<proteinExistence type="inferred from homology"/>
<reference evidence="4 5" key="1">
    <citation type="submission" date="2013-11" db="EMBL/GenBank/DDBJ databases">
        <title>Complete genome sequence of Rhizobium gallicum bv. gallicum R602.</title>
        <authorList>
            <person name="Bustos P."/>
            <person name="Santamaria R.I."/>
            <person name="Lozano L."/>
            <person name="Acosta J.L."/>
            <person name="Ormeno-Orrillo E."/>
            <person name="Rogel M.A."/>
            <person name="Romero D."/>
            <person name="Cevallos M.A."/>
            <person name="Martinez-Romero E."/>
            <person name="Gonzalez V."/>
        </authorList>
    </citation>
    <scope>NUCLEOTIDE SEQUENCE [LARGE SCALE GENOMIC DNA]</scope>
    <source>
        <strain evidence="4 5">R602</strain>
    </source>
</reference>
<dbReference type="GO" id="GO:0016887">
    <property type="term" value="F:ATP hydrolysis activity"/>
    <property type="evidence" value="ECO:0007669"/>
    <property type="project" value="InterPro"/>
</dbReference>
<dbReference type="AlphaFoldDB" id="A0A0B4X2X0"/>
<organism evidence="4 5">
    <name type="scientific">Rhizobium gallicum bv. gallicum R602sp</name>
    <dbReference type="NCBI Taxonomy" id="1041138"/>
    <lineage>
        <taxon>Bacteria</taxon>
        <taxon>Pseudomonadati</taxon>
        <taxon>Pseudomonadota</taxon>
        <taxon>Alphaproteobacteria</taxon>
        <taxon>Hyphomicrobiales</taxon>
        <taxon>Rhizobiaceae</taxon>
        <taxon>Rhizobium/Agrobacterium group</taxon>
        <taxon>Rhizobium</taxon>
    </lineage>
</organism>
<keyword evidence="2" id="KW-0067">ATP-binding</keyword>
<protein>
    <submittedName>
        <fullName evidence="4">Type IV secretion system protein VirB11 1</fullName>
    </submittedName>
</protein>
<dbReference type="GO" id="GO:0043684">
    <property type="term" value="C:type IV secretion system complex"/>
    <property type="evidence" value="ECO:0007669"/>
    <property type="project" value="InterPro"/>
</dbReference>
<dbReference type="InterPro" id="IPR003593">
    <property type="entry name" value="AAA+_ATPase"/>
</dbReference>
<dbReference type="SMART" id="SM00382">
    <property type="entry name" value="AAA"/>
    <property type="match status" value="1"/>
</dbReference>
<dbReference type="InterPro" id="IPR050921">
    <property type="entry name" value="T4SS_GSP_E_ATPase"/>
</dbReference>
<dbReference type="Gene3D" id="3.40.50.300">
    <property type="entry name" value="P-loop containing nucleotide triphosphate hydrolases"/>
    <property type="match status" value="1"/>
</dbReference>
<comment type="similarity">
    <text evidence="1">Belongs to the GSP E family.</text>
</comment>
<keyword evidence="2" id="KW-0547">Nucleotide-binding</keyword>
<dbReference type="KEGG" id="rga:RGR602_CH03127"/>
<dbReference type="EMBL" id="CP006877">
    <property type="protein sequence ID" value="AJD42444.1"/>
    <property type="molecule type" value="Genomic_DNA"/>
</dbReference>
<dbReference type="GO" id="GO:0044097">
    <property type="term" value="P:secretion by the type IV secretion system"/>
    <property type="evidence" value="ECO:0007669"/>
    <property type="project" value="InterPro"/>
</dbReference>
<evidence type="ECO:0000256" key="1">
    <source>
        <dbReference type="ARBA" id="ARBA00006611"/>
    </source>
</evidence>
<dbReference type="InterPro" id="IPR027417">
    <property type="entry name" value="P-loop_NTPase"/>
</dbReference>
<evidence type="ECO:0000313" key="5">
    <source>
        <dbReference type="Proteomes" id="UP000031368"/>
    </source>
</evidence>
<dbReference type="Gene3D" id="3.30.450.90">
    <property type="match status" value="1"/>
</dbReference>
<name>A0A0B4X2X0_9HYPH</name>
<sequence length="360" mass="39635">MTEGEDCGVVRELLAPISAFLRDMSLYEIIVNWPGQVVTEGRAGWQTHDLPDLSFDKLMRLARAVASYSSQAIDETRPILSATLPDDERIQIVIPPATTKGTVSVTIRKPSSVSLSLDDLDDGGLFDDGLKTETDGNASDGKLLGYYRNRAYNAFLREAVQARKNIIISGATGSGKTTLSKALIRHIPSSERIISIEDTPELVIPQSNHVRLFYSKGGQGLAKIGARDLLESSLRMRPDRILLQELRDGTAFYYIRNVNSGHPGSITTVHAGSAQLAFEQLTLLVKESEGGRDLDRHDIRALLMIAIDVIVQCKRIDGRFRVSEVYYRDAQAPGIGVAVVKAGQKWSACGGRRTERQRRT</sequence>
<evidence type="ECO:0000259" key="3">
    <source>
        <dbReference type="SMART" id="SM00382"/>
    </source>
</evidence>
<dbReference type="PANTHER" id="PTHR30486">
    <property type="entry name" value="TWITCHING MOTILITY PROTEIN PILT"/>
    <property type="match status" value="1"/>
</dbReference>
<dbReference type="HOGENOM" id="CLU_005379_3_1_5"/>
<evidence type="ECO:0000313" key="4">
    <source>
        <dbReference type="EMBL" id="AJD42444.1"/>
    </source>
</evidence>
<dbReference type="InterPro" id="IPR014155">
    <property type="entry name" value="VirB11"/>
</dbReference>
<dbReference type="InterPro" id="IPR001482">
    <property type="entry name" value="T2SS/T4SS_dom"/>
</dbReference>
<dbReference type="Proteomes" id="UP000031368">
    <property type="component" value="Chromosome"/>
</dbReference>
<dbReference type="NCBIfam" id="TIGR02788">
    <property type="entry name" value="VirB11"/>
    <property type="match status" value="1"/>
</dbReference>
<dbReference type="PANTHER" id="PTHR30486:SF6">
    <property type="entry name" value="TYPE IV PILUS RETRACTATION ATPASE PILT"/>
    <property type="match status" value="1"/>
</dbReference>
<gene>
    <name evidence="4" type="primary">virB11-1</name>
    <name evidence="4" type="ORF">RGR602_CH03127</name>
</gene>
<dbReference type="RefSeq" id="WP_052451595.1">
    <property type="nucleotide sequence ID" value="NZ_CP006877.1"/>
</dbReference>
<dbReference type="SUPFAM" id="SSF52540">
    <property type="entry name" value="P-loop containing nucleoside triphosphate hydrolases"/>
    <property type="match status" value="1"/>
</dbReference>
<accession>A0A0B4X2X0</accession>